<dbReference type="EC" id="2.7.7.65" evidence="2"/>
<dbReference type="STRING" id="578942.SAMN05216289_12730"/>
<dbReference type="PANTHER" id="PTHR45138:SF9">
    <property type="entry name" value="DIGUANYLATE CYCLASE DGCM-RELATED"/>
    <property type="match status" value="1"/>
</dbReference>
<dbReference type="AlphaFoldDB" id="A0A1I4ZNR4"/>
<evidence type="ECO:0000259" key="5">
    <source>
        <dbReference type="PROSITE" id="PS50887"/>
    </source>
</evidence>
<reference evidence="6 7" key="1">
    <citation type="submission" date="2016-10" db="EMBL/GenBank/DDBJ databases">
        <authorList>
            <person name="de Groot N.N."/>
        </authorList>
    </citation>
    <scope>NUCLEOTIDE SEQUENCE [LARGE SCALE GENOMIC DNA]</scope>
    <source>
        <strain evidence="6 7">CGMCC 1.7659</strain>
    </source>
</reference>
<accession>A0A1I4ZNR4</accession>
<dbReference type="Gene3D" id="3.30.70.270">
    <property type="match status" value="1"/>
</dbReference>
<evidence type="ECO:0000256" key="1">
    <source>
        <dbReference type="ARBA" id="ARBA00001946"/>
    </source>
</evidence>
<organism evidence="6 7">
    <name type="scientific">Dokdonella immobilis</name>
    <dbReference type="NCBI Taxonomy" id="578942"/>
    <lineage>
        <taxon>Bacteria</taxon>
        <taxon>Pseudomonadati</taxon>
        <taxon>Pseudomonadota</taxon>
        <taxon>Gammaproteobacteria</taxon>
        <taxon>Lysobacterales</taxon>
        <taxon>Rhodanobacteraceae</taxon>
        <taxon>Dokdonella</taxon>
    </lineage>
</organism>
<gene>
    <name evidence="6" type="ORF">SAMN05216289_12730</name>
</gene>
<keyword evidence="4" id="KW-0812">Transmembrane</keyword>
<dbReference type="InterPro" id="IPR000160">
    <property type="entry name" value="GGDEF_dom"/>
</dbReference>
<dbReference type="Pfam" id="PF00990">
    <property type="entry name" value="GGDEF"/>
    <property type="match status" value="1"/>
</dbReference>
<dbReference type="InterPro" id="IPR029787">
    <property type="entry name" value="Nucleotide_cyclase"/>
</dbReference>
<comment type="catalytic activity">
    <reaction evidence="3">
        <text>2 GTP = 3',3'-c-di-GMP + 2 diphosphate</text>
        <dbReference type="Rhea" id="RHEA:24898"/>
        <dbReference type="ChEBI" id="CHEBI:33019"/>
        <dbReference type="ChEBI" id="CHEBI:37565"/>
        <dbReference type="ChEBI" id="CHEBI:58805"/>
        <dbReference type="EC" id="2.7.7.65"/>
    </reaction>
</comment>
<keyword evidence="4" id="KW-0472">Membrane</keyword>
<feature type="transmembrane region" description="Helical" evidence="4">
    <location>
        <begin position="168"/>
        <end position="186"/>
    </location>
</feature>
<dbReference type="RefSeq" id="WP_092409591.1">
    <property type="nucleotide sequence ID" value="NZ_FOVF01000027.1"/>
</dbReference>
<dbReference type="SMART" id="SM00267">
    <property type="entry name" value="GGDEF"/>
    <property type="match status" value="1"/>
</dbReference>
<dbReference type="GO" id="GO:1902201">
    <property type="term" value="P:negative regulation of bacterial-type flagellum-dependent cell motility"/>
    <property type="evidence" value="ECO:0007669"/>
    <property type="project" value="TreeGrafter"/>
</dbReference>
<dbReference type="GO" id="GO:0005886">
    <property type="term" value="C:plasma membrane"/>
    <property type="evidence" value="ECO:0007669"/>
    <property type="project" value="TreeGrafter"/>
</dbReference>
<dbReference type="SUPFAM" id="SSF55073">
    <property type="entry name" value="Nucleotide cyclase"/>
    <property type="match status" value="1"/>
</dbReference>
<evidence type="ECO:0000256" key="4">
    <source>
        <dbReference type="SAM" id="Phobius"/>
    </source>
</evidence>
<sequence>MTAVEVSEGEIRRRQDRRLKTRVFDTYARSSVGGFLYLIAWFPLAIATHLHVRHPWIVLALTVLFVIAAVLRRLTRPSRDDPEAQMRWINRYACIALSSIAIWAGIQVWVLADPLVPPLVKSASLFGTIAFSTVLVHLYTSILRLTVIGIALLIIPSGLVLWSDPQLHILALTLTLYSGYLGAAAFRSRSDYRRRLDVDEALVEQRDRYEELSRTDSLTGLRNRRSFSEALNEQVREAQWLSGAGVALALLDIDHFKSINDRHGHVIGDEVLRHLAERLRAAFPEPDVVVARTGGEEFGLILRDYDEISTMIRTDTFREALEAEPVVCAGIAVPVSVSIGVGSFHAERDINDDGFYGAVDVALYAAKQQGRNRVVSVSMLEPGLIARRSMGRVTKPVQPSQARPGMPRDA</sequence>
<dbReference type="OrthoDB" id="9803824at2"/>
<feature type="transmembrane region" description="Helical" evidence="4">
    <location>
        <begin position="54"/>
        <end position="71"/>
    </location>
</feature>
<evidence type="ECO:0000313" key="6">
    <source>
        <dbReference type="EMBL" id="SFN51619.1"/>
    </source>
</evidence>
<dbReference type="InterPro" id="IPR050469">
    <property type="entry name" value="Diguanylate_Cyclase"/>
</dbReference>
<comment type="cofactor">
    <cofactor evidence="1">
        <name>Mg(2+)</name>
        <dbReference type="ChEBI" id="CHEBI:18420"/>
    </cofactor>
</comment>
<keyword evidence="4" id="KW-1133">Transmembrane helix</keyword>
<dbReference type="NCBIfam" id="TIGR00254">
    <property type="entry name" value="GGDEF"/>
    <property type="match status" value="1"/>
</dbReference>
<feature type="transmembrane region" description="Helical" evidence="4">
    <location>
        <begin position="92"/>
        <end position="112"/>
    </location>
</feature>
<dbReference type="GO" id="GO:0043709">
    <property type="term" value="P:cell adhesion involved in single-species biofilm formation"/>
    <property type="evidence" value="ECO:0007669"/>
    <property type="project" value="TreeGrafter"/>
</dbReference>
<evidence type="ECO:0000256" key="3">
    <source>
        <dbReference type="ARBA" id="ARBA00034247"/>
    </source>
</evidence>
<protein>
    <recommendedName>
        <fullName evidence="2">diguanylate cyclase</fullName>
        <ecNumber evidence="2">2.7.7.65</ecNumber>
    </recommendedName>
</protein>
<dbReference type="PANTHER" id="PTHR45138">
    <property type="entry name" value="REGULATORY COMPONENTS OF SENSORY TRANSDUCTION SYSTEM"/>
    <property type="match status" value="1"/>
</dbReference>
<proteinExistence type="predicted"/>
<dbReference type="PROSITE" id="PS50887">
    <property type="entry name" value="GGDEF"/>
    <property type="match status" value="1"/>
</dbReference>
<dbReference type="GO" id="GO:0052621">
    <property type="term" value="F:diguanylate cyclase activity"/>
    <property type="evidence" value="ECO:0007669"/>
    <property type="project" value="UniProtKB-EC"/>
</dbReference>
<feature type="transmembrane region" description="Helical" evidence="4">
    <location>
        <begin position="145"/>
        <end position="162"/>
    </location>
</feature>
<dbReference type="FunFam" id="3.30.70.270:FF:000001">
    <property type="entry name" value="Diguanylate cyclase domain protein"/>
    <property type="match status" value="1"/>
</dbReference>
<feature type="domain" description="GGDEF" evidence="5">
    <location>
        <begin position="244"/>
        <end position="379"/>
    </location>
</feature>
<evidence type="ECO:0000313" key="7">
    <source>
        <dbReference type="Proteomes" id="UP000198575"/>
    </source>
</evidence>
<dbReference type="InterPro" id="IPR043128">
    <property type="entry name" value="Rev_trsase/Diguanyl_cyclase"/>
</dbReference>
<evidence type="ECO:0000256" key="2">
    <source>
        <dbReference type="ARBA" id="ARBA00012528"/>
    </source>
</evidence>
<feature type="transmembrane region" description="Helical" evidence="4">
    <location>
        <begin position="27"/>
        <end position="48"/>
    </location>
</feature>
<dbReference type="EMBL" id="FOVF01000027">
    <property type="protein sequence ID" value="SFN51619.1"/>
    <property type="molecule type" value="Genomic_DNA"/>
</dbReference>
<feature type="transmembrane region" description="Helical" evidence="4">
    <location>
        <begin position="118"/>
        <end position="138"/>
    </location>
</feature>
<dbReference type="CDD" id="cd01949">
    <property type="entry name" value="GGDEF"/>
    <property type="match status" value="1"/>
</dbReference>
<name>A0A1I4ZNR4_9GAMM</name>
<dbReference type="Proteomes" id="UP000198575">
    <property type="component" value="Unassembled WGS sequence"/>
</dbReference>
<keyword evidence="7" id="KW-1185">Reference proteome</keyword>